<dbReference type="SUPFAM" id="SSF81901">
    <property type="entry name" value="HCP-like"/>
    <property type="match status" value="1"/>
</dbReference>
<feature type="repeat" description="TPR" evidence="1">
    <location>
        <begin position="57"/>
        <end position="90"/>
    </location>
</feature>
<sequence length="391" mass="44766">MKYRLLALLSLSVIAVFFITTSAQAEWDKGVQCFKAKDYKCAETEFKQVIELNPEHYAGYYMMGLTLVEMQKITDAEKNFLSALKYAPKDYGSNFHLALIYGKKKDSAKVIQYTSQALAADKISQNERGFALKLRAEAYMKSQKYDKAEKDLSDAMRLLPIDEDLVYLSGVNAYSLRKYDTAYQYLNQTYGKKGGNGTHALLLMDSANQTRNYQKAREIGETFANKGTKDESILSQLAISYLALNDYSQAIATLKKLPDKSFKYMQLSQAYVSTKDWIAAEKLLLEWKQKEPKNSKCQELLGHVYINTKRPYEALEAFKTGQSLANANEKARFQPLIDNAKEYIEKVLGETVKEVKEHEQKEKERTTKEEDIEKKDTPKQENNTTENKKKS</sequence>
<feature type="compositionally biased region" description="Basic and acidic residues" evidence="2">
    <location>
        <begin position="354"/>
        <end position="379"/>
    </location>
</feature>
<proteinExistence type="predicted"/>
<dbReference type="InterPro" id="IPR019734">
    <property type="entry name" value="TPR_rpt"/>
</dbReference>
<evidence type="ECO:0000313" key="5">
    <source>
        <dbReference type="Proteomes" id="UP000178943"/>
    </source>
</evidence>
<organism evidence="4 5">
    <name type="scientific">Candidatus Fischerbacteria bacterium RBG_13_37_8</name>
    <dbReference type="NCBI Taxonomy" id="1817863"/>
    <lineage>
        <taxon>Bacteria</taxon>
        <taxon>Candidatus Fischeribacteriota</taxon>
    </lineage>
</organism>
<protein>
    <recommendedName>
        <fullName evidence="6">Tetratricopeptide repeat-like domain-containing protein</fullName>
    </recommendedName>
</protein>
<dbReference type="Pfam" id="PF13432">
    <property type="entry name" value="TPR_16"/>
    <property type="match status" value="1"/>
</dbReference>
<keyword evidence="1" id="KW-0802">TPR repeat</keyword>
<evidence type="ECO:0000313" key="4">
    <source>
        <dbReference type="EMBL" id="OGF68095.1"/>
    </source>
</evidence>
<feature type="signal peptide" evidence="3">
    <location>
        <begin position="1"/>
        <end position="25"/>
    </location>
</feature>
<feature type="repeat" description="TPR" evidence="1">
    <location>
        <begin position="23"/>
        <end position="56"/>
    </location>
</feature>
<dbReference type="Gene3D" id="1.25.40.10">
    <property type="entry name" value="Tetratricopeptide repeat domain"/>
    <property type="match status" value="4"/>
</dbReference>
<dbReference type="AlphaFoldDB" id="A0A1F5VXP5"/>
<evidence type="ECO:0000256" key="3">
    <source>
        <dbReference type="SAM" id="SignalP"/>
    </source>
</evidence>
<dbReference type="InterPro" id="IPR011990">
    <property type="entry name" value="TPR-like_helical_dom_sf"/>
</dbReference>
<feature type="region of interest" description="Disordered" evidence="2">
    <location>
        <begin position="354"/>
        <end position="391"/>
    </location>
</feature>
<accession>A0A1F5VXP5</accession>
<dbReference type="STRING" id="1817863.A2Y62_05655"/>
<dbReference type="EMBL" id="MFGW01000022">
    <property type="protein sequence ID" value="OGF68095.1"/>
    <property type="molecule type" value="Genomic_DNA"/>
</dbReference>
<evidence type="ECO:0000256" key="1">
    <source>
        <dbReference type="PROSITE-ProRule" id="PRU00339"/>
    </source>
</evidence>
<gene>
    <name evidence="4" type="ORF">A2Y62_05655</name>
</gene>
<comment type="caution">
    <text evidence="4">The sequence shown here is derived from an EMBL/GenBank/DDBJ whole genome shotgun (WGS) entry which is preliminary data.</text>
</comment>
<dbReference type="GO" id="GO:0051301">
    <property type="term" value="P:cell division"/>
    <property type="evidence" value="ECO:0007669"/>
    <property type="project" value="TreeGrafter"/>
</dbReference>
<evidence type="ECO:0008006" key="6">
    <source>
        <dbReference type="Google" id="ProtNLM"/>
    </source>
</evidence>
<feature type="chain" id="PRO_5009522104" description="Tetratricopeptide repeat-like domain-containing protein" evidence="3">
    <location>
        <begin position="26"/>
        <end position="391"/>
    </location>
</feature>
<dbReference type="Pfam" id="PF13181">
    <property type="entry name" value="TPR_8"/>
    <property type="match status" value="1"/>
</dbReference>
<dbReference type="PROSITE" id="PS50005">
    <property type="entry name" value="TPR"/>
    <property type="match status" value="2"/>
</dbReference>
<dbReference type="SUPFAM" id="SSF48452">
    <property type="entry name" value="TPR-like"/>
    <property type="match status" value="1"/>
</dbReference>
<evidence type="ECO:0000256" key="2">
    <source>
        <dbReference type="SAM" id="MobiDB-lite"/>
    </source>
</evidence>
<dbReference type="Proteomes" id="UP000178943">
    <property type="component" value="Unassembled WGS sequence"/>
</dbReference>
<keyword evidence="3" id="KW-0732">Signal</keyword>
<dbReference type="PANTHER" id="PTHR12558">
    <property type="entry name" value="CELL DIVISION CYCLE 16,23,27"/>
    <property type="match status" value="1"/>
</dbReference>
<reference evidence="4 5" key="1">
    <citation type="journal article" date="2016" name="Nat. Commun.">
        <title>Thousands of microbial genomes shed light on interconnected biogeochemical processes in an aquifer system.</title>
        <authorList>
            <person name="Anantharaman K."/>
            <person name="Brown C.T."/>
            <person name="Hug L.A."/>
            <person name="Sharon I."/>
            <person name="Castelle C.J."/>
            <person name="Probst A.J."/>
            <person name="Thomas B.C."/>
            <person name="Singh A."/>
            <person name="Wilkins M.J."/>
            <person name="Karaoz U."/>
            <person name="Brodie E.L."/>
            <person name="Williams K.H."/>
            <person name="Hubbard S.S."/>
            <person name="Banfield J.F."/>
        </authorList>
    </citation>
    <scope>NUCLEOTIDE SEQUENCE [LARGE SCALE GENOMIC DNA]</scope>
</reference>
<dbReference type="PANTHER" id="PTHR12558:SF44">
    <property type="entry name" value="TETRATRICOPEPTIDE REPEAT-CONTAINING PROTEIN"/>
    <property type="match status" value="1"/>
</dbReference>
<name>A0A1F5VXP5_9BACT</name>
<dbReference type="SMART" id="SM00028">
    <property type="entry name" value="TPR"/>
    <property type="match status" value="6"/>
</dbReference>